<proteinExistence type="predicted"/>
<feature type="non-terminal residue" evidence="1">
    <location>
        <position position="109"/>
    </location>
</feature>
<dbReference type="EMBL" id="KB469302">
    <property type="protein sequence ID" value="EPQ54972.1"/>
    <property type="molecule type" value="Genomic_DNA"/>
</dbReference>
<dbReference type="Proteomes" id="UP000030669">
    <property type="component" value="Unassembled WGS sequence"/>
</dbReference>
<dbReference type="OrthoDB" id="3268424at2759"/>
<dbReference type="GeneID" id="19307393"/>
<name>S7Q655_GLOTA</name>
<sequence length="109" mass="12592">MCPDRKLEWFNKNEDWRQEDRVEVDRLVRHRWNETYAPKTSVATEGASVTSEPVKARSRWASAHREADSSSYRYAEDTIEGYLSSPPVTPDVIRDAGGVLKYWEQAKSS</sequence>
<evidence type="ECO:0000313" key="2">
    <source>
        <dbReference type="Proteomes" id="UP000030669"/>
    </source>
</evidence>
<evidence type="ECO:0000313" key="1">
    <source>
        <dbReference type="EMBL" id="EPQ54972.1"/>
    </source>
</evidence>
<gene>
    <name evidence="1" type="ORF">GLOTRDRAFT_60857</name>
</gene>
<dbReference type="HOGENOM" id="CLU_140103_0_0_1"/>
<accession>S7Q655</accession>
<dbReference type="OMA" id="CEIYVIA"/>
<dbReference type="AlphaFoldDB" id="S7Q655"/>
<protein>
    <submittedName>
        <fullName evidence="1">Uncharacterized protein</fullName>
    </submittedName>
</protein>
<organism evidence="1 2">
    <name type="scientific">Gloeophyllum trabeum (strain ATCC 11539 / FP-39264 / Madison 617)</name>
    <name type="common">Brown rot fungus</name>
    <dbReference type="NCBI Taxonomy" id="670483"/>
    <lineage>
        <taxon>Eukaryota</taxon>
        <taxon>Fungi</taxon>
        <taxon>Dikarya</taxon>
        <taxon>Basidiomycota</taxon>
        <taxon>Agaricomycotina</taxon>
        <taxon>Agaricomycetes</taxon>
        <taxon>Gloeophyllales</taxon>
        <taxon>Gloeophyllaceae</taxon>
        <taxon>Gloeophyllum</taxon>
    </lineage>
</organism>
<dbReference type="KEGG" id="gtr:GLOTRDRAFT_60857"/>
<dbReference type="RefSeq" id="XP_007866162.1">
    <property type="nucleotide sequence ID" value="XM_007867971.1"/>
</dbReference>
<keyword evidence="2" id="KW-1185">Reference proteome</keyword>
<reference evidence="1 2" key="1">
    <citation type="journal article" date="2012" name="Science">
        <title>The Paleozoic origin of enzymatic lignin decomposition reconstructed from 31 fungal genomes.</title>
        <authorList>
            <person name="Floudas D."/>
            <person name="Binder M."/>
            <person name="Riley R."/>
            <person name="Barry K."/>
            <person name="Blanchette R.A."/>
            <person name="Henrissat B."/>
            <person name="Martinez A.T."/>
            <person name="Otillar R."/>
            <person name="Spatafora J.W."/>
            <person name="Yadav J.S."/>
            <person name="Aerts A."/>
            <person name="Benoit I."/>
            <person name="Boyd A."/>
            <person name="Carlson A."/>
            <person name="Copeland A."/>
            <person name="Coutinho P.M."/>
            <person name="de Vries R.P."/>
            <person name="Ferreira P."/>
            <person name="Findley K."/>
            <person name="Foster B."/>
            <person name="Gaskell J."/>
            <person name="Glotzer D."/>
            <person name="Gorecki P."/>
            <person name="Heitman J."/>
            <person name="Hesse C."/>
            <person name="Hori C."/>
            <person name="Igarashi K."/>
            <person name="Jurgens J.A."/>
            <person name="Kallen N."/>
            <person name="Kersten P."/>
            <person name="Kohler A."/>
            <person name="Kuees U."/>
            <person name="Kumar T.K.A."/>
            <person name="Kuo A."/>
            <person name="LaButti K."/>
            <person name="Larrondo L.F."/>
            <person name="Lindquist E."/>
            <person name="Ling A."/>
            <person name="Lombard V."/>
            <person name="Lucas S."/>
            <person name="Lundell T."/>
            <person name="Martin R."/>
            <person name="McLaughlin D.J."/>
            <person name="Morgenstern I."/>
            <person name="Morin E."/>
            <person name="Murat C."/>
            <person name="Nagy L.G."/>
            <person name="Nolan M."/>
            <person name="Ohm R.A."/>
            <person name="Patyshakuliyeva A."/>
            <person name="Rokas A."/>
            <person name="Ruiz-Duenas F.J."/>
            <person name="Sabat G."/>
            <person name="Salamov A."/>
            <person name="Samejima M."/>
            <person name="Schmutz J."/>
            <person name="Slot J.C."/>
            <person name="St John F."/>
            <person name="Stenlid J."/>
            <person name="Sun H."/>
            <person name="Sun S."/>
            <person name="Syed K."/>
            <person name="Tsang A."/>
            <person name="Wiebenga A."/>
            <person name="Young D."/>
            <person name="Pisabarro A."/>
            <person name="Eastwood D.C."/>
            <person name="Martin F."/>
            <person name="Cullen D."/>
            <person name="Grigoriev I.V."/>
            <person name="Hibbett D.S."/>
        </authorList>
    </citation>
    <scope>NUCLEOTIDE SEQUENCE [LARGE SCALE GENOMIC DNA]</scope>
    <source>
        <strain evidence="1 2">ATCC 11539</strain>
    </source>
</reference>